<keyword evidence="2" id="KW-0812">Transmembrane</keyword>
<evidence type="ECO:0000313" key="5">
    <source>
        <dbReference type="Proteomes" id="UP000753724"/>
    </source>
</evidence>
<sequence>MNRINGPFHRKLHEESARDEGGERVQGGRHDTTGHSADLGAWAQGSPARVAFVLPSLARGGAEIATLHVARGFARRGVAVDLVIVANLAEEIAPPEGVRLIRLNAPRLLSAIAPLRRYIRNARPQALFAAIWPLTVVAALAVGLVSRARRPRLMLTHHSALLPTYGRNWRSRIKLFLTTRLTYRWADWLVGVSCGVTREIIAISGLAPQRAVTVFNPVPKPEMAPDTPCVWPPRAGPRILTVGNLRAPKNQRLLIDAFALLSADAGATLAIVGEGPERPALEAQIATAGLTGRVLLPGSAAEPGAWFRDADLFVLSSDMEGFGNVLVEAMHFGLPVVATDCPYGPHEVLQEGALGHLTPVGDAAALARAMTSALEHPVDRAALRQRAGQFATPAAVAAYWALACADVTA</sequence>
<dbReference type="PANTHER" id="PTHR12526">
    <property type="entry name" value="GLYCOSYLTRANSFERASE"/>
    <property type="match status" value="1"/>
</dbReference>
<feature type="compositionally biased region" description="Basic and acidic residues" evidence="1">
    <location>
        <begin position="12"/>
        <end position="33"/>
    </location>
</feature>
<dbReference type="InterPro" id="IPR028098">
    <property type="entry name" value="Glyco_trans_4-like_N"/>
</dbReference>
<evidence type="ECO:0000256" key="1">
    <source>
        <dbReference type="SAM" id="MobiDB-lite"/>
    </source>
</evidence>
<reference evidence="5" key="1">
    <citation type="submission" date="2020-01" db="EMBL/GenBank/DDBJ databases">
        <title>Sphingomonas sp. strain CSW-10.</title>
        <authorList>
            <person name="Chen W.-M."/>
        </authorList>
    </citation>
    <scope>NUCLEOTIDE SEQUENCE [LARGE SCALE GENOMIC DNA]</scope>
    <source>
        <strain evidence="5">FSY-8</strain>
    </source>
</reference>
<name>A0ABW9XCZ5_9SPHN</name>
<feature type="transmembrane region" description="Helical" evidence="2">
    <location>
        <begin position="126"/>
        <end position="145"/>
    </location>
</feature>
<keyword evidence="5" id="KW-1185">Reference proteome</keyword>
<dbReference type="Pfam" id="PF13579">
    <property type="entry name" value="Glyco_trans_4_4"/>
    <property type="match status" value="1"/>
</dbReference>
<organism evidence="4 5">
    <name type="scientific">Novosphingobium ovatum</name>
    <dbReference type="NCBI Taxonomy" id="1908523"/>
    <lineage>
        <taxon>Bacteria</taxon>
        <taxon>Pseudomonadati</taxon>
        <taxon>Pseudomonadota</taxon>
        <taxon>Alphaproteobacteria</taxon>
        <taxon>Sphingomonadales</taxon>
        <taxon>Sphingomonadaceae</taxon>
        <taxon>Novosphingobium</taxon>
    </lineage>
</organism>
<dbReference type="Pfam" id="PF13692">
    <property type="entry name" value="Glyco_trans_1_4"/>
    <property type="match status" value="1"/>
</dbReference>
<gene>
    <name evidence="4" type="ORF">GTZ99_07335</name>
</gene>
<dbReference type="RefSeq" id="WP_161717586.1">
    <property type="nucleotide sequence ID" value="NZ_JAAAPO010000002.1"/>
</dbReference>
<feature type="region of interest" description="Disordered" evidence="1">
    <location>
        <begin position="1"/>
        <end position="37"/>
    </location>
</feature>
<evidence type="ECO:0000313" key="4">
    <source>
        <dbReference type="EMBL" id="NBC36367.1"/>
    </source>
</evidence>
<proteinExistence type="predicted"/>
<dbReference type="PANTHER" id="PTHR12526:SF637">
    <property type="entry name" value="GLYCOSYLTRANSFERASE EPSF-RELATED"/>
    <property type="match status" value="1"/>
</dbReference>
<keyword evidence="2" id="KW-0472">Membrane</keyword>
<evidence type="ECO:0000259" key="3">
    <source>
        <dbReference type="Pfam" id="PF13579"/>
    </source>
</evidence>
<protein>
    <submittedName>
        <fullName evidence="4">Glycosyltransferase</fullName>
    </submittedName>
</protein>
<feature type="domain" description="Glycosyltransferase subfamily 4-like N-terminal" evidence="3">
    <location>
        <begin position="60"/>
        <end position="216"/>
    </location>
</feature>
<dbReference type="CDD" id="cd03811">
    <property type="entry name" value="GT4_GT28_WabH-like"/>
    <property type="match status" value="1"/>
</dbReference>
<keyword evidence="2" id="KW-1133">Transmembrane helix</keyword>
<dbReference type="EMBL" id="JAAAPO010000002">
    <property type="protein sequence ID" value="NBC36367.1"/>
    <property type="molecule type" value="Genomic_DNA"/>
</dbReference>
<comment type="caution">
    <text evidence="4">The sequence shown here is derived from an EMBL/GenBank/DDBJ whole genome shotgun (WGS) entry which is preliminary data.</text>
</comment>
<dbReference type="Gene3D" id="3.40.50.2000">
    <property type="entry name" value="Glycogen Phosphorylase B"/>
    <property type="match status" value="2"/>
</dbReference>
<accession>A0ABW9XCZ5</accession>
<evidence type="ECO:0000256" key="2">
    <source>
        <dbReference type="SAM" id="Phobius"/>
    </source>
</evidence>
<dbReference type="Proteomes" id="UP000753724">
    <property type="component" value="Unassembled WGS sequence"/>
</dbReference>
<dbReference type="SUPFAM" id="SSF53756">
    <property type="entry name" value="UDP-Glycosyltransferase/glycogen phosphorylase"/>
    <property type="match status" value="1"/>
</dbReference>